<keyword evidence="9" id="KW-0677">Repeat</keyword>
<dbReference type="SUPFAM" id="SSF48239">
    <property type="entry name" value="Terpenoid cyclases/Protein prenyltransferases"/>
    <property type="match status" value="1"/>
</dbReference>
<dbReference type="EMBL" id="HACG01015097">
    <property type="protein sequence ID" value="CEK61962.1"/>
    <property type="molecule type" value="Transcribed_RNA"/>
</dbReference>
<evidence type="ECO:0000256" key="11">
    <source>
        <dbReference type="ARBA" id="ARBA00022842"/>
    </source>
</evidence>
<keyword evidence="8" id="KW-0479">Metal-binding</keyword>
<evidence type="ECO:0000256" key="12">
    <source>
        <dbReference type="ARBA" id="ARBA00031713"/>
    </source>
</evidence>
<dbReference type="FunFam" id="1.50.10.20:FF:000005">
    <property type="entry name" value="Geranylgeranyl transferase type-1 subunit beta"/>
    <property type="match status" value="1"/>
</dbReference>
<dbReference type="GO" id="GO:0046872">
    <property type="term" value="F:metal ion binding"/>
    <property type="evidence" value="ECO:0007669"/>
    <property type="project" value="UniProtKB-KW"/>
</dbReference>
<evidence type="ECO:0000256" key="14">
    <source>
        <dbReference type="ARBA" id="ARBA00065714"/>
    </source>
</evidence>
<dbReference type="InterPro" id="IPR008930">
    <property type="entry name" value="Terpenoid_cyclase/PrenylTrfase"/>
</dbReference>
<dbReference type="AlphaFoldDB" id="A0A0B6Z0R7"/>
<evidence type="ECO:0000313" key="17">
    <source>
        <dbReference type="EMBL" id="CEK61962.1"/>
    </source>
</evidence>
<dbReference type="Pfam" id="PF00432">
    <property type="entry name" value="Prenyltrans"/>
    <property type="match status" value="1"/>
</dbReference>
<comment type="catalytic activity">
    <reaction evidence="13">
        <text>geranylgeranyl diphosphate + L-cysteinyl-[protein] = S-geranylgeranyl-L-cysteinyl-[protein] + diphosphate</text>
        <dbReference type="Rhea" id="RHEA:21240"/>
        <dbReference type="Rhea" id="RHEA-COMP:10131"/>
        <dbReference type="Rhea" id="RHEA-COMP:11537"/>
        <dbReference type="ChEBI" id="CHEBI:29950"/>
        <dbReference type="ChEBI" id="CHEBI:33019"/>
        <dbReference type="ChEBI" id="CHEBI:57533"/>
        <dbReference type="ChEBI" id="CHEBI:86021"/>
        <dbReference type="EC" id="2.5.1.59"/>
    </reaction>
</comment>
<keyword evidence="7" id="KW-0808">Transferase</keyword>
<accession>A0A0B6Z0R7</accession>
<name>A0A0B6Z0R7_9EUPU</name>
<comment type="cofactor">
    <cofactor evidence="1">
        <name>Mg(2+)</name>
        <dbReference type="ChEBI" id="CHEBI:18420"/>
    </cofactor>
</comment>
<protein>
    <recommendedName>
        <fullName evidence="5">Geranylgeranyl transferase type-1 subunit beta</fullName>
        <ecNumber evidence="4">2.5.1.59</ecNumber>
    </recommendedName>
    <alternativeName>
        <fullName evidence="12">Geranylgeranyl transferase type I subunit beta</fullName>
    </alternativeName>
    <alternativeName>
        <fullName evidence="15">Type I protein geranyl-geranyltransferase subunit beta</fullName>
    </alternativeName>
</protein>
<feature type="domain" description="Prenyltransferase alpha-alpha toroid" evidence="16">
    <location>
        <begin position="34"/>
        <end position="360"/>
    </location>
</feature>
<comment type="cofactor">
    <cofactor evidence="2">
        <name>Zn(2+)</name>
        <dbReference type="ChEBI" id="CHEBI:29105"/>
    </cofactor>
</comment>
<sequence>MATKTRSHEADVKHRPSKRDDYITFSAPKFRDELMRNKHITFFKRVLHVLPSQQLDTHRVSVAYFAISGLDILDCLSDIDNIKDHIIDWIYSLQVQPSQTGDNYCQCGFRGCSMLGHSYNIKQASKQSIAHDSSNIAMTYTALVILLILGDNLSKVHKKAVIAGIRSLQQSDGSFVSALEGSENDMRFVYCACCVCFILDDWSGMDVDKTVSYIIQSLSFEGAFGQRPFNEAHGGSTFCAVASLLLMNKLHTALTEKQLSHLQRWLLRRQESGFTGRPNKPADTCYSFWVGSALQILGVLDLSNVTYNRSFVLSTQSPITGGFSKYPEHIPDPLHTYLGLGGLSLIGEPGLSPIFPALNMSQRAYDHLTNLHRQWKDGPDH</sequence>
<dbReference type="GO" id="GO:0004662">
    <property type="term" value="F:CAAX-protein geranylgeranyltransferase activity"/>
    <property type="evidence" value="ECO:0007669"/>
    <property type="project" value="UniProtKB-EC"/>
</dbReference>
<evidence type="ECO:0000256" key="7">
    <source>
        <dbReference type="ARBA" id="ARBA00022679"/>
    </source>
</evidence>
<keyword evidence="11" id="KW-0460">Magnesium</keyword>
<keyword evidence="10" id="KW-0862">Zinc</keyword>
<evidence type="ECO:0000256" key="15">
    <source>
        <dbReference type="ARBA" id="ARBA00078363"/>
    </source>
</evidence>
<evidence type="ECO:0000256" key="10">
    <source>
        <dbReference type="ARBA" id="ARBA00022833"/>
    </source>
</evidence>
<evidence type="ECO:0000256" key="1">
    <source>
        <dbReference type="ARBA" id="ARBA00001946"/>
    </source>
</evidence>
<dbReference type="PANTHER" id="PTHR11774">
    <property type="entry name" value="GERANYLGERANYL TRANSFERASE TYPE BETA SUBUNIT"/>
    <property type="match status" value="1"/>
</dbReference>
<gene>
    <name evidence="17" type="primary">ORF43786</name>
</gene>
<dbReference type="GO" id="GO:0005953">
    <property type="term" value="C:CAAX-protein geranylgeranyltransferase complex"/>
    <property type="evidence" value="ECO:0007669"/>
    <property type="project" value="InterPro"/>
</dbReference>
<evidence type="ECO:0000256" key="9">
    <source>
        <dbReference type="ARBA" id="ARBA00022737"/>
    </source>
</evidence>
<evidence type="ECO:0000256" key="6">
    <source>
        <dbReference type="ARBA" id="ARBA00022602"/>
    </source>
</evidence>
<dbReference type="EC" id="2.5.1.59" evidence="4"/>
<comment type="similarity">
    <text evidence="3">Belongs to the protein prenyltransferase subunit beta family.</text>
</comment>
<evidence type="ECO:0000256" key="2">
    <source>
        <dbReference type="ARBA" id="ARBA00001947"/>
    </source>
</evidence>
<evidence type="ECO:0000256" key="8">
    <source>
        <dbReference type="ARBA" id="ARBA00022723"/>
    </source>
</evidence>
<evidence type="ECO:0000259" key="16">
    <source>
        <dbReference type="Pfam" id="PF00432"/>
    </source>
</evidence>
<dbReference type="InterPro" id="IPR001330">
    <property type="entry name" value="Prenyltrans"/>
</dbReference>
<organism evidence="17">
    <name type="scientific">Arion vulgaris</name>
    <dbReference type="NCBI Taxonomy" id="1028688"/>
    <lineage>
        <taxon>Eukaryota</taxon>
        <taxon>Metazoa</taxon>
        <taxon>Spiralia</taxon>
        <taxon>Lophotrochozoa</taxon>
        <taxon>Mollusca</taxon>
        <taxon>Gastropoda</taxon>
        <taxon>Heterobranchia</taxon>
        <taxon>Euthyneura</taxon>
        <taxon>Panpulmonata</taxon>
        <taxon>Eupulmonata</taxon>
        <taxon>Stylommatophora</taxon>
        <taxon>Helicina</taxon>
        <taxon>Arionoidea</taxon>
        <taxon>Arionidae</taxon>
        <taxon>Arion</taxon>
    </lineage>
</organism>
<evidence type="ECO:0000256" key="13">
    <source>
        <dbReference type="ARBA" id="ARBA00050428"/>
    </source>
</evidence>
<dbReference type="Gene3D" id="1.50.10.20">
    <property type="match status" value="1"/>
</dbReference>
<dbReference type="CDD" id="cd02895">
    <property type="entry name" value="GGTase-I"/>
    <property type="match status" value="1"/>
</dbReference>
<evidence type="ECO:0000256" key="5">
    <source>
        <dbReference type="ARBA" id="ARBA00020603"/>
    </source>
</evidence>
<reference evidence="17" key="1">
    <citation type="submission" date="2014-12" db="EMBL/GenBank/DDBJ databases">
        <title>Insight into the proteome of Arion vulgaris.</title>
        <authorList>
            <person name="Aradska J."/>
            <person name="Bulat T."/>
            <person name="Smidak R."/>
            <person name="Sarate P."/>
            <person name="Gangsoo J."/>
            <person name="Sialana F."/>
            <person name="Bilban M."/>
            <person name="Lubec G."/>
        </authorList>
    </citation>
    <scope>NUCLEOTIDE SEQUENCE</scope>
    <source>
        <tissue evidence="17">Skin</tissue>
    </source>
</reference>
<dbReference type="PANTHER" id="PTHR11774:SF4">
    <property type="entry name" value="GERANYLGERANYL TRANSFERASE TYPE-1 SUBUNIT BETA"/>
    <property type="match status" value="1"/>
</dbReference>
<evidence type="ECO:0000256" key="4">
    <source>
        <dbReference type="ARBA" id="ARBA00012700"/>
    </source>
</evidence>
<dbReference type="InterPro" id="IPR045089">
    <property type="entry name" value="PGGT1B-like"/>
</dbReference>
<proteinExistence type="inferred from homology"/>
<evidence type="ECO:0000256" key="3">
    <source>
        <dbReference type="ARBA" id="ARBA00010497"/>
    </source>
</evidence>
<dbReference type="InterPro" id="IPR041960">
    <property type="entry name" value="GGTase_I_beta"/>
</dbReference>
<keyword evidence="6" id="KW-0637">Prenyltransferase</keyword>
<comment type="subunit">
    <text evidence="14">Heterodimer of FNTA and PGGT1B. PGGT1B mediates interaction with substrate peptides.</text>
</comment>